<evidence type="ECO:0000256" key="3">
    <source>
        <dbReference type="SAM" id="MobiDB-lite"/>
    </source>
</evidence>
<feature type="region of interest" description="Disordered" evidence="3">
    <location>
        <begin position="1"/>
        <end position="27"/>
    </location>
</feature>
<dbReference type="InterPro" id="IPR012677">
    <property type="entry name" value="Nucleotide-bd_a/b_plait_sf"/>
</dbReference>
<dbReference type="InterPro" id="IPR000504">
    <property type="entry name" value="RRM_dom"/>
</dbReference>
<keyword evidence="6" id="KW-1185">Reference proteome</keyword>
<dbReference type="PANTHER" id="PTHR23236">
    <property type="entry name" value="EUKARYOTIC TRANSLATION INITIATION FACTOR 4B/4H"/>
    <property type="match status" value="1"/>
</dbReference>
<dbReference type="SMR" id="A0A6C1DUE9"/>
<organism evidence="5 6">
    <name type="scientific">Saccharomyces pastorianus</name>
    <name type="common">Lager yeast</name>
    <name type="synonym">Saccharomyces cerevisiae x Saccharomyces eubayanus</name>
    <dbReference type="NCBI Taxonomy" id="27292"/>
    <lineage>
        <taxon>Eukaryota</taxon>
        <taxon>Fungi</taxon>
        <taxon>Dikarya</taxon>
        <taxon>Ascomycota</taxon>
        <taxon>Saccharomycotina</taxon>
        <taxon>Saccharomycetes</taxon>
        <taxon>Saccharomycetales</taxon>
        <taxon>Saccharomycetaceae</taxon>
        <taxon>Saccharomyces</taxon>
    </lineage>
</organism>
<evidence type="ECO:0000259" key="4">
    <source>
        <dbReference type="PROSITE" id="PS50102"/>
    </source>
</evidence>
<dbReference type="SMART" id="SM00360">
    <property type="entry name" value="RRM"/>
    <property type="match status" value="1"/>
</dbReference>
<dbReference type="Pfam" id="PF00076">
    <property type="entry name" value="RRM_1"/>
    <property type="match status" value="1"/>
</dbReference>
<dbReference type="CDD" id="cd12306">
    <property type="entry name" value="RRM_II_PABPs"/>
    <property type="match status" value="1"/>
</dbReference>
<dbReference type="InterPro" id="IPR035979">
    <property type="entry name" value="RBD_domain_sf"/>
</dbReference>
<feature type="domain" description="RRM" evidence="4">
    <location>
        <begin position="64"/>
        <end position="141"/>
    </location>
</feature>
<dbReference type="OrthoDB" id="4726at2759"/>
<dbReference type="FunFam" id="3.30.70.330:FF:000848">
    <property type="entry name" value="Sgn1p"/>
    <property type="match status" value="1"/>
</dbReference>
<protein>
    <submittedName>
        <fullName evidence="5">Cytoplasmic RNA-binding protein</fullName>
    </submittedName>
</protein>
<dbReference type="EMBL" id="CP048990">
    <property type="protein sequence ID" value="QID80223.1"/>
    <property type="molecule type" value="Genomic_DNA"/>
</dbReference>
<dbReference type="AlphaFoldDB" id="A0A6C1DUE9"/>
<evidence type="ECO:0000313" key="6">
    <source>
        <dbReference type="Proteomes" id="UP000501346"/>
    </source>
</evidence>
<sequence length="262" mass="30503">MSQEEKVDAKATLKTEISNNKKNDKQELELDELVGKLSIEGTPQVSQKLSKEEKHAHQLEADSRSIFVGNITPDVTPEQIEDHFKDCGQIKRITLLYDRNTGTPKGYGYIEFESPAYREKALQLNGGELKGKKIAVSRKRTNIPGFNRHYNSQNQYFQQWQWNYPLMAYPNPDTFPYYPPYPPNQSPNQNFGYNKNNYYRSPYNNKNRTFQKKHFNSAKDSTKNIRSTSQNLLSCRLTTLKVLPKKKIRNKHKAFMCILNNN</sequence>
<evidence type="ECO:0000256" key="2">
    <source>
        <dbReference type="PROSITE-ProRule" id="PRU00176"/>
    </source>
</evidence>
<keyword evidence="1 2" id="KW-0694">RNA-binding</keyword>
<gene>
    <name evidence="5" type="primary">SGN1_1</name>
    <name evidence="5" type="ORF">GRS66_002537</name>
</gene>
<dbReference type="GO" id="GO:0005737">
    <property type="term" value="C:cytoplasm"/>
    <property type="evidence" value="ECO:0007669"/>
    <property type="project" value="TreeGrafter"/>
</dbReference>
<dbReference type="PANTHER" id="PTHR23236:SF12">
    <property type="entry name" value="EUKARYOTIC INITIATION FACTOR 4B-RELATED"/>
    <property type="match status" value="1"/>
</dbReference>
<accession>A0A6C1DUE9</accession>
<evidence type="ECO:0000313" key="5">
    <source>
        <dbReference type="EMBL" id="QID80223.1"/>
    </source>
</evidence>
<reference evidence="5 6" key="1">
    <citation type="journal article" date="2019" name="BMC Genomics">
        <title>Chromosome level assembly and comparative genome analysis confirm lager-brewing yeasts originated from a single hybridization.</title>
        <authorList>
            <person name="Salazar A.N."/>
            <person name="Gorter de Vries A.R."/>
            <person name="van den Broek M."/>
            <person name="Brouwers N."/>
            <person name="de la Torre Cortes P."/>
            <person name="Kuijpers N.G.A."/>
            <person name="Daran J.G."/>
            <person name="Abeel T."/>
        </authorList>
    </citation>
    <scope>NUCLEOTIDE SEQUENCE [LARGE SCALE GENOMIC DNA]</scope>
    <source>
        <strain evidence="5 6">CBS 1483</strain>
    </source>
</reference>
<dbReference type="Proteomes" id="UP000501346">
    <property type="component" value="Chromosome ScIX"/>
</dbReference>
<proteinExistence type="predicted"/>
<dbReference type="SUPFAM" id="SSF54928">
    <property type="entry name" value="RNA-binding domain, RBD"/>
    <property type="match status" value="1"/>
</dbReference>
<dbReference type="GO" id="GO:0008143">
    <property type="term" value="F:poly(A) binding"/>
    <property type="evidence" value="ECO:0007669"/>
    <property type="project" value="TreeGrafter"/>
</dbReference>
<dbReference type="PROSITE" id="PS50102">
    <property type="entry name" value="RRM"/>
    <property type="match status" value="1"/>
</dbReference>
<evidence type="ECO:0000256" key="1">
    <source>
        <dbReference type="ARBA" id="ARBA00022884"/>
    </source>
</evidence>
<dbReference type="Gene3D" id="3.30.70.330">
    <property type="match status" value="1"/>
</dbReference>
<name>A0A6C1DUE9_SACPS</name>